<dbReference type="Gene3D" id="3.20.20.140">
    <property type="entry name" value="Metal-dependent hydrolases"/>
    <property type="match status" value="1"/>
</dbReference>
<dbReference type="CDD" id="cd01300">
    <property type="entry name" value="YtcJ_like"/>
    <property type="match status" value="1"/>
</dbReference>
<keyword evidence="3" id="KW-1185">Reference proteome</keyword>
<evidence type="ECO:0000313" key="2">
    <source>
        <dbReference type="EMBL" id="MFD1226110.1"/>
    </source>
</evidence>
<dbReference type="PANTHER" id="PTHR22642">
    <property type="entry name" value="IMIDAZOLONEPROPIONASE"/>
    <property type="match status" value="1"/>
</dbReference>
<dbReference type="SUPFAM" id="SSF51338">
    <property type="entry name" value="Composite domain of metallo-dependent hydrolases"/>
    <property type="match status" value="1"/>
</dbReference>
<dbReference type="GO" id="GO:0016787">
    <property type="term" value="F:hydrolase activity"/>
    <property type="evidence" value="ECO:0007669"/>
    <property type="project" value="UniProtKB-KW"/>
</dbReference>
<dbReference type="PANTHER" id="PTHR22642:SF2">
    <property type="entry name" value="PROTEIN LONG AFTER FAR-RED 3"/>
    <property type="match status" value="1"/>
</dbReference>
<feature type="domain" description="Amidohydrolase 3" evidence="1">
    <location>
        <begin position="101"/>
        <end position="581"/>
    </location>
</feature>
<keyword evidence="2" id="KW-0378">Hydrolase</keyword>
<dbReference type="EC" id="3.5.-.-" evidence="2"/>
<dbReference type="EMBL" id="JBHTMA010000009">
    <property type="protein sequence ID" value="MFD1226110.1"/>
    <property type="molecule type" value="Genomic_DNA"/>
</dbReference>
<dbReference type="PROSITE" id="PS51318">
    <property type="entry name" value="TAT"/>
    <property type="match status" value="1"/>
</dbReference>
<dbReference type="InterPro" id="IPR006311">
    <property type="entry name" value="TAT_signal"/>
</dbReference>
<organism evidence="2 3">
    <name type="scientific">Pseudochrobactrum kiredjianiae</name>
    <dbReference type="NCBI Taxonomy" id="386305"/>
    <lineage>
        <taxon>Bacteria</taxon>
        <taxon>Pseudomonadati</taxon>
        <taxon>Pseudomonadota</taxon>
        <taxon>Alphaproteobacteria</taxon>
        <taxon>Hyphomicrobiales</taxon>
        <taxon>Brucellaceae</taxon>
        <taxon>Pseudochrobactrum</taxon>
    </lineage>
</organism>
<sequence length="583" mass="63576">MCLACNPAVTAILKNAASRRNFLKYMGVAATSVFAAPLLTRGSALAASPTEGPADIIFKGGTILTVNKDNARAEAVAIRGDTIIGVGKADDMQALSGAQTRIIDLQGRTLTPGLIDPHMHSTFVVLDDWIDVSPMATPSFAEVWTQLRQGAAKAKAGDWIRAKNFDPSITLEARPPTLAELDALAPNNPFFMIESNGHIAYANSFAMKLSGVTEAIKDPSGARFVRDANGKLSGRLEESAAQEPFIEKMPQPTAQEIQRRIRNLFNHAASVGCTSLHDCSIGMLSGTNDIALLDAVMADNPPVRYRGMLISTLMDEWDKLGIKPGHGNDLFRIDGIKAWADGSNQAETGYQRENYLGKNTRGTLNYSLEQITEVIRRAHNGGWQVGVHANGDAAIDTVIEAYQTVLQGTGTNDLRHRIEHCSVFHPEQMEKMVRLGLSPSFLIGHVRWWGKAFRDRILGPERAKYYDPCASALAAGLRISLHSDWSVTPIEPLRYMQDAVRRIMHEGGGIFYSDECISADAALRAVTIDAAWHCHMDDKVGSVEVGKYADFAILEQDPTSGVQDIGKIKVSETWMAGEQRYSA</sequence>
<dbReference type="Proteomes" id="UP001597263">
    <property type="component" value="Unassembled WGS sequence"/>
</dbReference>
<dbReference type="Pfam" id="PF07969">
    <property type="entry name" value="Amidohydro_3"/>
    <property type="match status" value="1"/>
</dbReference>
<evidence type="ECO:0000313" key="3">
    <source>
        <dbReference type="Proteomes" id="UP001597263"/>
    </source>
</evidence>
<comment type="caution">
    <text evidence="2">The sequence shown here is derived from an EMBL/GenBank/DDBJ whole genome shotgun (WGS) entry which is preliminary data.</text>
</comment>
<dbReference type="InterPro" id="IPR013108">
    <property type="entry name" value="Amidohydro_3"/>
</dbReference>
<dbReference type="RefSeq" id="WP_289388491.1">
    <property type="nucleotide sequence ID" value="NZ_JAUCBM010000013.1"/>
</dbReference>
<evidence type="ECO:0000259" key="1">
    <source>
        <dbReference type="Pfam" id="PF07969"/>
    </source>
</evidence>
<protein>
    <submittedName>
        <fullName evidence="2">Amidohydrolase</fullName>
        <ecNumber evidence="2">3.5.-.-</ecNumber>
    </submittedName>
</protein>
<proteinExistence type="predicted"/>
<dbReference type="SUPFAM" id="SSF51556">
    <property type="entry name" value="Metallo-dependent hydrolases"/>
    <property type="match status" value="1"/>
</dbReference>
<dbReference type="InterPro" id="IPR011059">
    <property type="entry name" value="Metal-dep_hydrolase_composite"/>
</dbReference>
<reference evidence="3" key="1">
    <citation type="journal article" date="2019" name="Int. J. Syst. Evol. Microbiol.">
        <title>The Global Catalogue of Microorganisms (GCM) 10K type strain sequencing project: providing services to taxonomists for standard genome sequencing and annotation.</title>
        <authorList>
            <consortium name="The Broad Institute Genomics Platform"/>
            <consortium name="The Broad Institute Genome Sequencing Center for Infectious Disease"/>
            <person name="Wu L."/>
            <person name="Ma J."/>
        </authorList>
    </citation>
    <scope>NUCLEOTIDE SEQUENCE [LARGE SCALE GENOMIC DNA]</scope>
    <source>
        <strain evidence="3">CCUG 49584</strain>
    </source>
</reference>
<dbReference type="Gene3D" id="3.10.310.70">
    <property type="match status" value="1"/>
</dbReference>
<accession>A0ABW3V2V6</accession>
<name>A0ABW3V2V6_9HYPH</name>
<dbReference type="Gene3D" id="2.30.40.10">
    <property type="entry name" value="Urease, subunit C, domain 1"/>
    <property type="match status" value="1"/>
</dbReference>
<dbReference type="InterPro" id="IPR033932">
    <property type="entry name" value="YtcJ-like"/>
</dbReference>
<gene>
    <name evidence="2" type="ORF">ACFQ35_02870</name>
</gene>
<dbReference type="InterPro" id="IPR032466">
    <property type="entry name" value="Metal_Hydrolase"/>
</dbReference>